<name>A0A8J2QXE7_9NEOP</name>
<evidence type="ECO:0000313" key="1">
    <source>
        <dbReference type="EMBL" id="CAG9567352.1"/>
    </source>
</evidence>
<comment type="caution">
    <text evidence="1">The sequence shown here is derived from an EMBL/GenBank/DDBJ whole genome shotgun (WGS) entry which is preliminary data.</text>
</comment>
<keyword evidence="2" id="KW-1185">Reference proteome</keyword>
<dbReference type="AlphaFoldDB" id="A0A8J2QXE7"/>
<dbReference type="EMBL" id="CAKASE010000058">
    <property type="protein sequence ID" value="CAG9567352.1"/>
    <property type="molecule type" value="Genomic_DNA"/>
</dbReference>
<accession>A0A8J2QXE7</accession>
<reference evidence="1" key="1">
    <citation type="submission" date="2021-09" db="EMBL/GenBank/DDBJ databases">
        <authorList>
            <person name="Martin H S."/>
        </authorList>
    </citation>
    <scope>NUCLEOTIDE SEQUENCE</scope>
</reference>
<protein>
    <submittedName>
        <fullName evidence="1">(African queen) hypothetical protein</fullName>
    </submittedName>
</protein>
<evidence type="ECO:0000313" key="2">
    <source>
        <dbReference type="Proteomes" id="UP000789524"/>
    </source>
</evidence>
<dbReference type="OrthoDB" id="10490956at2759"/>
<gene>
    <name evidence="1" type="ORF">DCHRY22_LOCUS7632</name>
</gene>
<sequence length="83" mass="9203">MKALNQMLTRCVLARDIGTLLAHTDLKESVSLMRSTRQIRAFSPPRGLLKGSPNNCNNQYEGAIEQFVWYLCGLSPADSIAYG</sequence>
<proteinExistence type="predicted"/>
<organism evidence="1 2">
    <name type="scientific">Danaus chrysippus</name>
    <name type="common">African queen</name>
    <dbReference type="NCBI Taxonomy" id="151541"/>
    <lineage>
        <taxon>Eukaryota</taxon>
        <taxon>Metazoa</taxon>
        <taxon>Ecdysozoa</taxon>
        <taxon>Arthropoda</taxon>
        <taxon>Hexapoda</taxon>
        <taxon>Insecta</taxon>
        <taxon>Pterygota</taxon>
        <taxon>Neoptera</taxon>
        <taxon>Endopterygota</taxon>
        <taxon>Lepidoptera</taxon>
        <taxon>Glossata</taxon>
        <taxon>Ditrysia</taxon>
        <taxon>Papilionoidea</taxon>
        <taxon>Nymphalidae</taxon>
        <taxon>Danainae</taxon>
        <taxon>Danaini</taxon>
        <taxon>Danaina</taxon>
        <taxon>Danaus</taxon>
        <taxon>Anosia</taxon>
    </lineage>
</organism>
<dbReference type="Proteomes" id="UP000789524">
    <property type="component" value="Unassembled WGS sequence"/>
</dbReference>